<evidence type="ECO:0000256" key="4">
    <source>
        <dbReference type="ARBA" id="ARBA00022968"/>
    </source>
</evidence>
<reference evidence="7" key="1">
    <citation type="journal article" date="2017" name="Nature">
        <title>The genome of Chenopodium quinoa.</title>
        <authorList>
            <person name="Jarvis D.E."/>
            <person name="Ho Y.S."/>
            <person name="Lightfoot D.J."/>
            <person name="Schmoeckel S.M."/>
            <person name="Li B."/>
            <person name="Borm T.J.A."/>
            <person name="Ohyanagi H."/>
            <person name="Mineta K."/>
            <person name="Michell C.T."/>
            <person name="Saber N."/>
            <person name="Kharbatia N.M."/>
            <person name="Rupper R.R."/>
            <person name="Sharp A.R."/>
            <person name="Dally N."/>
            <person name="Boughton B.A."/>
            <person name="Woo Y.H."/>
            <person name="Gao G."/>
            <person name="Schijlen E.G.W.M."/>
            <person name="Guo X."/>
            <person name="Momin A.A."/>
            <person name="Negrao S."/>
            <person name="Al-Babili S."/>
            <person name="Gehring C."/>
            <person name="Roessner U."/>
            <person name="Jung C."/>
            <person name="Murphy K."/>
            <person name="Arold S.T."/>
            <person name="Gojobori T."/>
            <person name="van der Linden C.G."/>
            <person name="van Loo E.N."/>
            <person name="Jellen E.N."/>
            <person name="Maughan P.J."/>
            <person name="Tester M."/>
        </authorList>
    </citation>
    <scope>NUCLEOTIDE SEQUENCE [LARGE SCALE GENOMIC DNA]</scope>
    <source>
        <strain evidence="7">cv. PI 614886</strain>
    </source>
</reference>
<evidence type="ECO:0000256" key="2">
    <source>
        <dbReference type="ARBA" id="ARBA00010271"/>
    </source>
</evidence>
<accession>A0A803M0P0</accession>
<evidence type="ECO:0000256" key="1">
    <source>
        <dbReference type="ARBA" id="ARBA00004323"/>
    </source>
</evidence>
<comment type="similarity">
    <text evidence="2">Belongs to the glycosyltransferase 47 family.</text>
</comment>
<evidence type="ECO:0000256" key="3">
    <source>
        <dbReference type="ARBA" id="ARBA00022676"/>
    </source>
</evidence>
<reference evidence="7" key="2">
    <citation type="submission" date="2021-03" db="UniProtKB">
        <authorList>
            <consortium name="EnsemblPlants"/>
        </authorList>
    </citation>
    <scope>IDENTIFICATION</scope>
</reference>
<dbReference type="Proteomes" id="UP000596660">
    <property type="component" value="Unplaced"/>
</dbReference>
<dbReference type="InterPro" id="IPR040911">
    <property type="entry name" value="Exostosin_GT47"/>
</dbReference>
<organism evidence="7 8">
    <name type="scientific">Chenopodium quinoa</name>
    <name type="common">Quinoa</name>
    <dbReference type="NCBI Taxonomy" id="63459"/>
    <lineage>
        <taxon>Eukaryota</taxon>
        <taxon>Viridiplantae</taxon>
        <taxon>Streptophyta</taxon>
        <taxon>Embryophyta</taxon>
        <taxon>Tracheophyta</taxon>
        <taxon>Spermatophyta</taxon>
        <taxon>Magnoliopsida</taxon>
        <taxon>eudicotyledons</taxon>
        <taxon>Gunneridae</taxon>
        <taxon>Pentapetalae</taxon>
        <taxon>Caryophyllales</taxon>
        <taxon>Chenopodiaceae</taxon>
        <taxon>Chenopodioideae</taxon>
        <taxon>Atripliceae</taxon>
        <taxon>Chenopodium</taxon>
    </lineage>
</organism>
<dbReference type="PANTHER" id="PTHR11062:SF214">
    <property type="entry name" value="XYLOGLUCAN GALACTOSYLTRANSFERASE XLT2"/>
    <property type="match status" value="1"/>
</dbReference>
<dbReference type="PANTHER" id="PTHR11062">
    <property type="entry name" value="EXOSTOSIN HEPARAN SULFATE GLYCOSYLTRANSFERASE -RELATED"/>
    <property type="match status" value="1"/>
</dbReference>
<keyword evidence="5" id="KW-0333">Golgi apparatus</keyword>
<evidence type="ECO:0000313" key="7">
    <source>
        <dbReference type="EnsemblPlants" id="AUR62021291-RA:cds"/>
    </source>
</evidence>
<protein>
    <recommendedName>
        <fullName evidence="6">Exostosin GT47 domain-containing protein</fullName>
    </recommendedName>
</protein>
<keyword evidence="4" id="KW-0812">Transmembrane</keyword>
<sequence length="424" mass="48609">MPFLTAAPSASISAVNSTTPPPDQCENGKIFVYDLPSQFNSDLYQNCDKSSAWGNWCGALSNDGFGRKVTENNHLMPENLASAWYSTDQFSSEVLFHNRLLFHKCRTLDPESATAYYIPFYAGIAVGKYMMDEFSPKDRDQHCEKMLEWVQKNYPYFKKSNGWDHFLVMGRITWDFRRYGDQGWGSRCITMPSMTNVTRLLIEKNPWDYFDVGVPYPTGFHPSNPSDVVSWQEFVRSRERRSLFCFAGGTRGWVENDFRGLLLSQCRNSSKSCRLVDCSGGQGCGTSVILESFLDSEFCLQPRGDSFTRRSIFDCMLAGSIPVFFWRRSAYLQYEWFLPGESESYSVFIHRDEVRNGTLIKAVLEKYGKEEIKRMREKVVETIPKLIYAKPNEGLGSMKDAIDIAVDGVLKRIKDRKNEEINLG</sequence>
<dbReference type="OMA" id="WFLPKEL"/>
<keyword evidence="3" id="KW-0328">Glycosyltransferase</keyword>
<dbReference type="Gramene" id="AUR62021291-RA">
    <property type="protein sequence ID" value="AUR62021291-RA:cds"/>
    <property type="gene ID" value="AUR62021291"/>
</dbReference>
<feature type="domain" description="Exostosin GT47" evidence="6">
    <location>
        <begin position="24"/>
        <end position="356"/>
    </location>
</feature>
<comment type="subcellular location">
    <subcellularLocation>
        <location evidence="1">Golgi apparatus membrane</location>
        <topology evidence="1">Single-pass type II membrane protein</topology>
    </subcellularLocation>
</comment>
<proteinExistence type="inferred from homology"/>
<dbReference type="GO" id="GO:0009969">
    <property type="term" value="P:xyloglucan biosynthetic process"/>
    <property type="evidence" value="ECO:0007669"/>
    <property type="project" value="TreeGrafter"/>
</dbReference>
<evidence type="ECO:0000313" key="8">
    <source>
        <dbReference type="Proteomes" id="UP000596660"/>
    </source>
</evidence>
<keyword evidence="8" id="KW-1185">Reference proteome</keyword>
<dbReference type="AlphaFoldDB" id="A0A803M0P0"/>
<dbReference type="GO" id="GO:0000139">
    <property type="term" value="C:Golgi membrane"/>
    <property type="evidence" value="ECO:0007669"/>
    <property type="project" value="UniProtKB-SubCell"/>
</dbReference>
<evidence type="ECO:0000259" key="6">
    <source>
        <dbReference type="Pfam" id="PF03016"/>
    </source>
</evidence>
<dbReference type="InterPro" id="IPR004263">
    <property type="entry name" value="Exostosin"/>
</dbReference>
<keyword evidence="4" id="KW-0735">Signal-anchor</keyword>
<keyword evidence="3" id="KW-0808">Transferase</keyword>
<dbReference type="Pfam" id="PF03016">
    <property type="entry name" value="Exostosin_GT47"/>
    <property type="match status" value="1"/>
</dbReference>
<dbReference type="GO" id="GO:0008378">
    <property type="term" value="F:galactosyltransferase activity"/>
    <property type="evidence" value="ECO:0007669"/>
    <property type="project" value="TreeGrafter"/>
</dbReference>
<evidence type="ECO:0000256" key="5">
    <source>
        <dbReference type="ARBA" id="ARBA00023034"/>
    </source>
</evidence>
<name>A0A803M0P0_CHEQI</name>
<dbReference type="EnsemblPlants" id="AUR62021291-RA">
    <property type="protein sequence ID" value="AUR62021291-RA:cds"/>
    <property type="gene ID" value="AUR62021291"/>
</dbReference>